<dbReference type="Gene3D" id="3.40.640.10">
    <property type="entry name" value="Type I PLP-dependent aspartate aminotransferase-like (Major domain)"/>
    <property type="match status" value="1"/>
</dbReference>
<dbReference type="PANTHER" id="PTHR42885">
    <property type="entry name" value="HISTIDINOL-PHOSPHATE AMINOTRANSFERASE-RELATED"/>
    <property type="match status" value="1"/>
</dbReference>
<organism evidence="5 6">
    <name type="scientific">Finegoldia magna</name>
    <name type="common">Peptostreptococcus magnus</name>
    <dbReference type="NCBI Taxonomy" id="1260"/>
    <lineage>
        <taxon>Bacteria</taxon>
        <taxon>Bacillati</taxon>
        <taxon>Bacillota</taxon>
        <taxon>Tissierellia</taxon>
        <taxon>Tissierellales</taxon>
        <taxon>Peptoniphilaceae</taxon>
        <taxon>Finegoldia</taxon>
    </lineage>
</organism>
<comment type="cofactor">
    <cofactor evidence="1 3">
        <name>pyridoxal 5'-phosphate</name>
        <dbReference type="ChEBI" id="CHEBI:597326"/>
    </cofactor>
</comment>
<keyword evidence="3 5" id="KW-0808">Transferase</keyword>
<dbReference type="GO" id="GO:0030170">
    <property type="term" value="F:pyridoxal phosphate binding"/>
    <property type="evidence" value="ECO:0007669"/>
    <property type="project" value="InterPro"/>
</dbReference>
<dbReference type="PROSITE" id="PS00105">
    <property type="entry name" value="AA_TRANSFER_CLASS_1"/>
    <property type="match status" value="1"/>
</dbReference>
<dbReference type="InterPro" id="IPR004838">
    <property type="entry name" value="NHTrfase_class1_PyrdxlP-BS"/>
</dbReference>
<dbReference type="PANTHER" id="PTHR42885:SF1">
    <property type="entry name" value="THREONINE-PHOSPHATE DECARBOXYLASE"/>
    <property type="match status" value="1"/>
</dbReference>
<dbReference type="EMBL" id="NDYC01000029">
    <property type="protein sequence ID" value="OXZ27003.1"/>
    <property type="molecule type" value="Genomic_DNA"/>
</dbReference>
<evidence type="ECO:0000313" key="5">
    <source>
        <dbReference type="EMBL" id="OXZ27003.1"/>
    </source>
</evidence>
<evidence type="ECO:0000259" key="4">
    <source>
        <dbReference type="Pfam" id="PF00155"/>
    </source>
</evidence>
<accession>A0A233V3T8</accession>
<dbReference type="RefSeq" id="WP_094206014.1">
    <property type="nucleotide sequence ID" value="NZ_NDYC01000029.1"/>
</dbReference>
<dbReference type="InterPro" id="IPR015421">
    <property type="entry name" value="PyrdxlP-dep_Trfase_major"/>
</dbReference>
<evidence type="ECO:0000256" key="1">
    <source>
        <dbReference type="ARBA" id="ARBA00001933"/>
    </source>
</evidence>
<dbReference type="InterPro" id="IPR015424">
    <property type="entry name" value="PyrdxlP-dep_Trfase"/>
</dbReference>
<comment type="similarity">
    <text evidence="3">Belongs to the class-I pyridoxal-phosphate-dependent aminotransferase family.</text>
</comment>
<proteinExistence type="inferred from homology"/>
<gene>
    <name evidence="5" type="ORF">B9N49_06405</name>
</gene>
<dbReference type="Gene3D" id="3.90.1150.10">
    <property type="entry name" value="Aspartate Aminotransferase, domain 1"/>
    <property type="match status" value="1"/>
</dbReference>
<sequence length="358" mass="41148">MKSSHGANLFEIQKEYGFNIDEIKDFSSNVNPLGPSPKAMTKLEKNLNKVGVYPDPNYDQLLSSIEKYTNVSRDKILLTSGSTNLISSFISLINPKNAIIFNPSYSEYERELNKINSNIISYDLDKSNDFAIDCEKLSRMIEENNVSLVILTNPNNPTGYAIENRKLEELIKSNNCYFMIDETYVEFSDVYKYSAVNLTEKCDNLLVIRSTSKFFAAAGIRLGYGITGNKKLYDEINKHTNLWNINIFADILSGEMFTDTDYHKNVFEFINSEKEKMISTLEKIDCLKVYPSKSNFVLCEILDKKLTAHELREKLIPHALIIRDCASFNNLSEYFFRFCILDEQSNDKLLKLIEDTLK</sequence>
<evidence type="ECO:0000256" key="2">
    <source>
        <dbReference type="ARBA" id="ARBA00022898"/>
    </source>
</evidence>
<reference evidence="6" key="1">
    <citation type="submission" date="2017-04" db="EMBL/GenBank/DDBJ databases">
        <title>Finegoldia magna isolated from orthopedic joint implant-associated infections.</title>
        <authorList>
            <person name="Bjorklund S."/>
            <person name="Bruggemann H."/>
            <person name="Jensen A."/>
            <person name="Hellmark B."/>
            <person name="Soderquist B."/>
        </authorList>
    </citation>
    <scope>NUCLEOTIDE SEQUENCE [LARGE SCALE GENOMIC DNA]</scope>
    <source>
        <strain evidence="6">CCUG 54800</strain>
    </source>
</reference>
<dbReference type="Proteomes" id="UP000215413">
    <property type="component" value="Unassembled WGS sequence"/>
</dbReference>
<feature type="domain" description="Aminotransferase class I/classII large" evidence="4">
    <location>
        <begin position="25"/>
        <end position="351"/>
    </location>
</feature>
<protein>
    <recommendedName>
        <fullName evidence="3">Aminotransferase</fullName>
        <ecNumber evidence="3">2.6.1.-</ecNumber>
    </recommendedName>
</protein>
<evidence type="ECO:0000256" key="3">
    <source>
        <dbReference type="RuleBase" id="RU000481"/>
    </source>
</evidence>
<evidence type="ECO:0000313" key="6">
    <source>
        <dbReference type="Proteomes" id="UP000215413"/>
    </source>
</evidence>
<dbReference type="InterPro" id="IPR015422">
    <property type="entry name" value="PyrdxlP-dep_Trfase_small"/>
</dbReference>
<keyword evidence="2" id="KW-0663">Pyridoxal phosphate</keyword>
<dbReference type="AlphaFoldDB" id="A0A233V3T8"/>
<dbReference type="GO" id="GO:0008483">
    <property type="term" value="F:transaminase activity"/>
    <property type="evidence" value="ECO:0007669"/>
    <property type="project" value="UniProtKB-KW"/>
</dbReference>
<dbReference type="SUPFAM" id="SSF53383">
    <property type="entry name" value="PLP-dependent transferases"/>
    <property type="match status" value="1"/>
</dbReference>
<dbReference type="EC" id="2.6.1.-" evidence="3"/>
<name>A0A233V3T8_FINMA</name>
<keyword evidence="3 5" id="KW-0032">Aminotransferase</keyword>
<dbReference type="CDD" id="cd00609">
    <property type="entry name" value="AAT_like"/>
    <property type="match status" value="1"/>
</dbReference>
<comment type="caution">
    <text evidence="5">The sequence shown here is derived from an EMBL/GenBank/DDBJ whole genome shotgun (WGS) entry which is preliminary data.</text>
</comment>
<dbReference type="InterPro" id="IPR004839">
    <property type="entry name" value="Aminotransferase_I/II_large"/>
</dbReference>
<dbReference type="Pfam" id="PF00155">
    <property type="entry name" value="Aminotran_1_2"/>
    <property type="match status" value="1"/>
</dbReference>